<evidence type="ECO:0000256" key="14">
    <source>
        <dbReference type="ARBA" id="ARBA00039109"/>
    </source>
</evidence>
<dbReference type="Ensembl" id="ENSCVAT00000032830.1">
    <property type="protein sequence ID" value="ENSCVAP00000018705.1"/>
    <property type="gene ID" value="ENSCVAG00000022004.1"/>
</dbReference>
<comment type="subcellular location">
    <subcellularLocation>
        <location evidence="1">Golgi apparatus membrane</location>
        <topology evidence="1">Single-pass type II membrane protein</topology>
    </subcellularLocation>
</comment>
<name>A0A3Q2G616_CYPVA</name>
<evidence type="ECO:0000256" key="15">
    <source>
        <dbReference type="ARBA" id="ARBA00050664"/>
    </source>
</evidence>
<keyword evidence="7" id="KW-0735">Signal-anchor</keyword>
<dbReference type="FunFam" id="3.90.1480.20:FF:000015">
    <property type="entry name" value="Lactosylceramide alpha-2,3-sialyltransferase"/>
    <property type="match status" value="1"/>
</dbReference>
<keyword evidence="6 17" id="KW-0812">Transmembrane</keyword>
<dbReference type="GO" id="GO:0000139">
    <property type="term" value="C:Golgi membrane"/>
    <property type="evidence" value="ECO:0007669"/>
    <property type="project" value="UniProtKB-SubCell"/>
</dbReference>
<evidence type="ECO:0000256" key="2">
    <source>
        <dbReference type="ARBA" id="ARBA00004922"/>
    </source>
</evidence>
<keyword evidence="19" id="KW-1185">Reference proteome</keyword>
<evidence type="ECO:0000256" key="3">
    <source>
        <dbReference type="ARBA" id="ARBA00006003"/>
    </source>
</evidence>
<comment type="similarity">
    <text evidence="3">Belongs to the glycosyltransferase 29 family.</text>
</comment>
<dbReference type="InterPro" id="IPR038578">
    <property type="entry name" value="GT29-like_sf"/>
</dbReference>
<evidence type="ECO:0000256" key="11">
    <source>
        <dbReference type="ARBA" id="ARBA00023157"/>
    </source>
</evidence>
<dbReference type="STRING" id="28743.ENSCVAP00000018705"/>
<keyword evidence="11" id="KW-1015">Disulfide bond</keyword>
<dbReference type="AlphaFoldDB" id="A0A3Q2G616"/>
<comment type="catalytic activity">
    <reaction evidence="16">
        <text>a 3-O-[N-acetyl-alpha-D-galactosaminyl]-L-threonyl-[protein] + CMP-N-acetyl-beta-neuraminate = a 3-O-[N-acetyl-alpha-neuraminosyl-(2-&gt;6)-N-acetyl-alpha-D-galactosaminyl]-L-threonyl-[protein] + CMP + H(+)</text>
        <dbReference type="Rhea" id="RHEA:81643"/>
        <dbReference type="Rhea" id="RHEA-COMP:11689"/>
        <dbReference type="Rhea" id="RHEA-COMP:19720"/>
        <dbReference type="ChEBI" id="CHEBI:15378"/>
        <dbReference type="ChEBI" id="CHEBI:57812"/>
        <dbReference type="ChEBI" id="CHEBI:60377"/>
        <dbReference type="ChEBI" id="CHEBI:87075"/>
        <dbReference type="ChEBI" id="CHEBI:231970"/>
    </reaction>
    <physiologicalReaction direction="left-to-right" evidence="16">
        <dbReference type="Rhea" id="RHEA:81644"/>
    </physiologicalReaction>
</comment>
<dbReference type="GeneID" id="107089188"/>
<keyword evidence="5" id="KW-0808">Transferase</keyword>
<proteinExistence type="inferred from homology"/>
<keyword evidence="10 17" id="KW-0472">Membrane</keyword>
<reference evidence="18" key="1">
    <citation type="submission" date="2025-08" db="UniProtKB">
        <authorList>
            <consortium name="Ensembl"/>
        </authorList>
    </citation>
    <scope>IDENTIFICATION</scope>
</reference>
<evidence type="ECO:0000256" key="16">
    <source>
        <dbReference type="ARBA" id="ARBA00052285"/>
    </source>
</evidence>
<keyword evidence="12" id="KW-0325">Glycoprotein</keyword>
<evidence type="ECO:0000313" key="18">
    <source>
        <dbReference type="Ensembl" id="ENSCVAP00000018705.1"/>
    </source>
</evidence>
<dbReference type="Proteomes" id="UP000265020">
    <property type="component" value="Unassembled WGS sequence"/>
</dbReference>
<dbReference type="Pfam" id="PF00777">
    <property type="entry name" value="Glyco_transf_29"/>
    <property type="match status" value="1"/>
</dbReference>
<evidence type="ECO:0000256" key="8">
    <source>
        <dbReference type="ARBA" id="ARBA00022989"/>
    </source>
</evidence>
<dbReference type="OrthoDB" id="10264956at2759"/>
<keyword evidence="9" id="KW-0333">Golgi apparatus</keyword>
<dbReference type="PANTHER" id="PTHR45941:SF1">
    <property type="entry name" value="ALPHA-N-ACETYLGALACTOSAMINIDE ALPHA-2,6-SIALYLTRANSFERASE 1"/>
    <property type="match status" value="1"/>
</dbReference>
<dbReference type="Gene3D" id="3.90.1480.20">
    <property type="entry name" value="Glycosyl transferase family 29"/>
    <property type="match status" value="1"/>
</dbReference>
<dbReference type="InterPro" id="IPR001675">
    <property type="entry name" value="Glyco_trans_29"/>
</dbReference>
<comment type="catalytic activity">
    <reaction evidence="13">
        <text>a beta-D-galactosyl-(1-&gt;3)-N-acetyl-alpha-D-galactosaminyl derivative + CMP-N-acetyl-beta-neuraminate = a beta-D-galactosyl-(1-&gt;3)-[N-acetyl-alpha-neuraminyl-(2-&gt;6)]-N-acetyl-alpha-D-galactosaminyl derivative + CMP + H(+)</text>
        <dbReference type="Rhea" id="RHEA:11136"/>
        <dbReference type="ChEBI" id="CHEBI:15378"/>
        <dbReference type="ChEBI" id="CHEBI:57812"/>
        <dbReference type="ChEBI" id="CHEBI:60377"/>
        <dbReference type="ChEBI" id="CHEBI:133470"/>
        <dbReference type="ChEBI" id="CHEBI:140764"/>
        <dbReference type="EC" id="2.4.3.3"/>
    </reaction>
    <physiologicalReaction direction="left-to-right" evidence="13">
        <dbReference type="Rhea" id="RHEA:11137"/>
    </physiologicalReaction>
</comment>
<evidence type="ECO:0000256" key="1">
    <source>
        <dbReference type="ARBA" id="ARBA00004323"/>
    </source>
</evidence>
<evidence type="ECO:0000256" key="13">
    <source>
        <dbReference type="ARBA" id="ARBA00036348"/>
    </source>
</evidence>
<evidence type="ECO:0000256" key="7">
    <source>
        <dbReference type="ARBA" id="ARBA00022968"/>
    </source>
</evidence>
<evidence type="ECO:0000256" key="10">
    <source>
        <dbReference type="ARBA" id="ARBA00023136"/>
    </source>
</evidence>
<reference evidence="18" key="2">
    <citation type="submission" date="2025-09" db="UniProtKB">
        <authorList>
            <consortium name="Ensembl"/>
        </authorList>
    </citation>
    <scope>IDENTIFICATION</scope>
</reference>
<dbReference type="EC" id="2.4.3.3" evidence="14"/>
<dbReference type="GO" id="GO:0009312">
    <property type="term" value="P:oligosaccharide biosynthetic process"/>
    <property type="evidence" value="ECO:0007669"/>
    <property type="project" value="TreeGrafter"/>
</dbReference>
<evidence type="ECO:0000256" key="5">
    <source>
        <dbReference type="ARBA" id="ARBA00022679"/>
    </source>
</evidence>
<accession>A0A3Q2G616</accession>
<evidence type="ECO:0000256" key="4">
    <source>
        <dbReference type="ARBA" id="ARBA00022676"/>
    </source>
</evidence>
<evidence type="ECO:0000256" key="6">
    <source>
        <dbReference type="ARBA" id="ARBA00022692"/>
    </source>
</evidence>
<dbReference type="GeneTree" id="ENSGT00940000159930"/>
<comment type="catalytic activity">
    <reaction evidence="15">
        <text>a 3-O-[N-acetyl-alpha-neuraminyl-(2-&gt;3)-beta-D-galactosyl-(1-&gt;3)-N-acetyl-alpha-D-galactosaminyl]-L-threonyl-[protein] + CMP-N-acetyl-beta-neuraminate = a 3-O-{alpha-Neu5Ac-(2-&gt;3)-beta-D-Gal-(1-&gt;3)-[alpha-Neu5Ac-(2-&gt;6)]-alpha-D-GalNAc}-L-threonyl-[protein] + CMP + H(+)</text>
        <dbReference type="Rhea" id="RHEA:81659"/>
        <dbReference type="Rhea" id="RHEA-COMP:14417"/>
        <dbReference type="Rhea" id="RHEA-COMP:16763"/>
        <dbReference type="ChEBI" id="CHEBI:15378"/>
        <dbReference type="ChEBI" id="CHEBI:57812"/>
        <dbReference type="ChEBI" id="CHEBI:60377"/>
        <dbReference type="ChEBI" id="CHEBI:139598"/>
        <dbReference type="ChEBI" id="CHEBI:156398"/>
    </reaction>
    <physiologicalReaction direction="left-to-right" evidence="15">
        <dbReference type="Rhea" id="RHEA:81660"/>
    </physiologicalReaction>
</comment>
<keyword evidence="8 17" id="KW-1133">Transmembrane helix</keyword>
<comment type="pathway">
    <text evidence="2">Protein modification; protein glycosylation.</text>
</comment>
<dbReference type="OMA" id="WDFEEQY"/>
<dbReference type="KEGG" id="cvg:107089188"/>
<evidence type="ECO:0000256" key="9">
    <source>
        <dbReference type="ARBA" id="ARBA00023034"/>
    </source>
</evidence>
<evidence type="ECO:0000313" key="19">
    <source>
        <dbReference type="Proteomes" id="UP000265020"/>
    </source>
</evidence>
<feature type="transmembrane region" description="Helical" evidence="17">
    <location>
        <begin position="7"/>
        <end position="26"/>
    </location>
</feature>
<evidence type="ECO:0000256" key="17">
    <source>
        <dbReference type="SAM" id="Phobius"/>
    </source>
</evidence>
<keyword evidence="4" id="KW-0328">Glycosyltransferase</keyword>
<sequence>MIGRSTKFISLVLVLTATIIFFLLALENLTIKKDFDSTWTAISERNRASGEYNLLKIGDLLQNKEELSPTADTSQRNVSVTSAPSETPIPILLKKRFKKLPQWSFEDIYNLDAPPRPMTCPQSLRNSKDQEFQKAFLPNIRMYMHKNNFNIREWNRLSHFNNPFGFMEMKYDDVMPVVKLIPKPKEPLLLPKPGGDGCVHCAVVGTAGIMNGSKMGAEIDAHDYVFRMNAAVTNGFEEDVGSRTSVYVHTAHSITSAPIFYGKFGYKAAPHDEGIKYVLIPEGLRDFQWLNSVLTGEKVSDGQYRNRDARKYYSGQYNETRFYVLHQDFLRYIRNRFLKSVNLNKGFWAIVRPTNGAFALFTALHICDTVDAYGFMTEDYAKYSNYYFQKFLKTKVVFFANHDYIMEKNLWKSLHDKKILKLFQGSESQQKTEEP</sequence>
<protein>
    <recommendedName>
        <fullName evidence="14">alpha-N-acetylgalactosaminide alpha-2,6-sialyltransferase</fullName>
        <ecNumber evidence="14">2.4.3.3</ecNumber>
    </recommendedName>
</protein>
<organism evidence="18 19">
    <name type="scientific">Cyprinodon variegatus</name>
    <name type="common">Sheepshead minnow</name>
    <dbReference type="NCBI Taxonomy" id="28743"/>
    <lineage>
        <taxon>Eukaryota</taxon>
        <taxon>Metazoa</taxon>
        <taxon>Chordata</taxon>
        <taxon>Craniata</taxon>
        <taxon>Vertebrata</taxon>
        <taxon>Euteleostomi</taxon>
        <taxon>Actinopterygii</taxon>
        <taxon>Neopterygii</taxon>
        <taxon>Teleostei</taxon>
        <taxon>Neoteleostei</taxon>
        <taxon>Acanthomorphata</taxon>
        <taxon>Ovalentaria</taxon>
        <taxon>Atherinomorphae</taxon>
        <taxon>Cyprinodontiformes</taxon>
        <taxon>Cyprinodontidae</taxon>
        <taxon>Cyprinodon</taxon>
    </lineage>
</organism>
<dbReference type="RefSeq" id="XP_015237325.1">
    <property type="nucleotide sequence ID" value="XM_015381839.1"/>
</dbReference>
<dbReference type="PANTHER" id="PTHR45941">
    <property type="entry name" value="ALPHA-N-ACETYLGALACTOSAMINIDE ALPHA-2,6-SIALYLTRANSFERASE 2-LIKE-RELATED"/>
    <property type="match status" value="1"/>
</dbReference>
<evidence type="ECO:0000256" key="12">
    <source>
        <dbReference type="ARBA" id="ARBA00023180"/>
    </source>
</evidence>
<dbReference type="GO" id="GO:0001665">
    <property type="term" value="F:alpha-N-acetylgalactosaminide alpha-2,6-sialyltransferase activity"/>
    <property type="evidence" value="ECO:0007669"/>
    <property type="project" value="UniProtKB-EC"/>
</dbReference>